<protein>
    <submittedName>
        <fullName evidence="9">Proton-translocating NADH-quinone oxidoreductase, chain M</fullName>
        <ecNumber evidence="9">1.6.5.11</ecNumber>
    </submittedName>
</protein>
<dbReference type="PRINTS" id="PR01437">
    <property type="entry name" value="NUOXDRDTASE4"/>
</dbReference>
<dbReference type="Pfam" id="PF00361">
    <property type="entry name" value="Proton_antipo_M"/>
    <property type="match status" value="1"/>
</dbReference>
<dbReference type="PANTHER" id="PTHR43507:SF1">
    <property type="entry name" value="NADH-UBIQUINONE OXIDOREDUCTASE CHAIN 4"/>
    <property type="match status" value="1"/>
</dbReference>
<dbReference type="AlphaFoldDB" id="A0A1A8XSN1"/>
<organism evidence="9 10">
    <name type="scientific">Candidatus Accumulibacter aalborgensis</name>
    <dbReference type="NCBI Taxonomy" id="1860102"/>
    <lineage>
        <taxon>Bacteria</taxon>
        <taxon>Pseudomonadati</taxon>
        <taxon>Pseudomonadota</taxon>
        <taxon>Betaproteobacteria</taxon>
        <taxon>Candidatus Accumulibacter</taxon>
    </lineage>
</organism>
<feature type="transmembrane region" description="Helical" evidence="7">
    <location>
        <begin position="143"/>
        <end position="159"/>
    </location>
</feature>
<feature type="transmembrane region" description="Helical" evidence="7">
    <location>
        <begin position="165"/>
        <end position="182"/>
    </location>
</feature>
<dbReference type="InterPro" id="IPR003918">
    <property type="entry name" value="NADH_UbQ_OxRdtase"/>
</dbReference>
<feature type="transmembrane region" description="Helical" evidence="7">
    <location>
        <begin position="491"/>
        <end position="509"/>
    </location>
</feature>
<evidence type="ECO:0000256" key="3">
    <source>
        <dbReference type="ARBA" id="ARBA00022692"/>
    </source>
</evidence>
<feature type="transmembrane region" description="Helical" evidence="7">
    <location>
        <begin position="105"/>
        <end position="131"/>
    </location>
</feature>
<evidence type="ECO:0000313" key="10">
    <source>
        <dbReference type="Proteomes" id="UP000199169"/>
    </source>
</evidence>
<evidence type="ECO:0000256" key="6">
    <source>
        <dbReference type="RuleBase" id="RU000320"/>
    </source>
</evidence>
<gene>
    <name evidence="9" type="ORF">ACCAA_530005</name>
</gene>
<reference evidence="9 10" key="1">
    <citation type="submission" date="2016-06" db="EMBL/GenBank/DDBJ databases">
        <authorList>
            <person name="Kjaerup R.B."/>
            <person name="Dalgaard T.S."/>
            <person name="Juul-Madsen H.R."/>
        </authorList>
    </citation>
    <scope>NUCLEOTIDE SEQUENCE [LARGE SCALE GENOMIC DNA]</scope>
    <source>
        <strain evidence="9">3</strain>
    </source>
</reference>
<keyword evidence="9" id="KW-0560">Oxidoreductase</keyword>
<feature type="transmembrane region" description="Helical" evidence="7">
    <location>
        <begin position="236"/>
        <end position="254"/>
    </location>
</feature>
<keyword evidence="5 7" id="KW-0472">Membrane</keyword>
<feature type="transmembrane region" description="Helical" evidence="7">
    <location>
        <begin position="194"/>
        <end position="216"/>
    </location>
</feature>
<dbReference type="GO" id="GO:0048039">
    <property type="term" value="F:ubiquinone binding"/>
    <property type="evidence" value="ECO:0007669"/>
    <property type="project" value="TreeGrafter"/>
</dbReference>
<feature type="transmembrane region" description="Helical" evidence="7">
    <location>
        <begin position="62"/>
        <end position="85"/>
    </location>
</feature>
<dbReference type="GO" id="GO:0008137">
    <property type="term" value="F:NADH dehydrogenase (ubiquinone) activity"/>
    <property type="evidence" value="ECO:0007669"/>
    <property type="project" value="InterPro"/>
</dbReference>
<name>A0A1A8XSN1_9PROT</name>
<feature type="transmembrane region" description="Helical" evidence="7">
    <location>
        <begin position="275"/>
        <end position="297"/>
    </location>
</feature>
<keyword evidence="10" id="KW-1185">Reference proteome</keyword>
<dbReference type="GO" id="GO:0042773">
    <property type="term" value="P:ATP synthesis coupled electron transport"/>
    <property type="evidence" value="ECO:0007669"/>
    <property type="project" value="InterPro"/>
</dbReference>
<evidence type="ECO:0000256" key="1">
    <source>
        <dbReference type="ARBA" id="ARBA00004127"/>
    </source>
</evidence>
<comment type="subcellular location">
    <subcellularLocation>
        <location evidence="1">Endomembrane system</location>
        <topology evidence="1">Multi-pass membrane protein</topology>
    </subcellularLocation>
    <subcellularLocation>
        <location evidence="6">Membrane</location>
        <topology evidence="6">Multi-pass membrane protein</topology>
    </subcellularLocation>
</comment>
<dbReference type="InterPro" id="IPR010227">
    <property type="entry name" value="NADH_Q_OxRdtase_chainM/4"/>
</dbReference>
<keyword evidence="3 6" id="KW-0812">Transmembrane</keyword>
<dbReference type="STRING" id="1860102.ACCAA_530005"/>
<dbReference type="PANTHER" id="PTHR43507">
    <property type="entry name" value="NADH-UBIQUINONE OXIDOREDUCTASE CHAIN 4"/>
    <property type="match status" value="1"/>
</dbReference>
<feature type="transmembrane region" description="Helical" evidence="7">
    <location>
        <begin position="333"/>
        <end position="353"/>
    </location>
</feature>
<evidence type="ECO:0000259" key="8">
    <source>
        <dbReference type="Pfam" id="PF00361"/>
    </source>
</evidence>
<proteinExistence type="inferred from homology"/>
<keyword evidence="4 7" id="KW-1133">Transmembrane helix</keyword>
<dbReference type="NCBIfam" id="TIGR01972">
    <property type="entry name" value="NDH_I_M"/>
    <property type="match status" value="1"/>
</dbReference>
<evidence type="ECO:0000256" key="2">
    <source>
        <dbReference type="ARBA" id="ARBA00009025"/>
    </source>
</evidence>
<feature type="transmembrane region" description="Helical" evidence="7">
    <location>
        <begin position="404"/>
        <end position="426"/>
    </location>
</feature>
<feature type="domain" description="NADH:quinone oxidoreductase/Mrp antiporter transmembrane" evidence="8">
    <location>
        <begin position="161"/>
        <end position="451"/>
    </location>
</feature>
<evidence type="ECO:0000256" key="7">
    <source>
        <dbReference type="SAM" id="Phobius"/>
    </source>
</evidence>
<dbReference type="Proteomes" id="UP000199169">
    <property type="component" value="Unassembled WGS sequence"/>
</dbReference>
<evidence type="ECO:0000256" key="4">
    <source>
        <dbReference type="ARBA" id="ARBA00022989"/>
    </source>
</evidence>
<accession>A0A1A8XSN1</accession>
<evidence type="ECO:0000256" key="5">
    <source>
        <dbReference type="ARBA" id="ARBA00023136"/>
    </source>
</evidence>
<dbReference type="GO" id="GO:0015990">
    <property type="term" value="P:electron transport coupled proton transport"/>
    <property type="evidence" value="ECO:0007669"/>
    <property type="project" value="TreeGrafter"/>
</dbReference>
<dbReference type="GO" id="GO:0016020">
    <property type="term" value="C:membrane"/>
    <property type="evidence" value="ECO:0007669"/>
    <property type="project" value="UniProtKB-SubCell"/>
</dbReference>
<dbReference type="GO" id="GO:0003954">
    <property type="term" value="F:NADH dehydrogenase activity"/>
    <property type="evidence" value="ECO:0007669"/>
    <property type="project" value="TreeGrafter"/>
</dbReference>
<feature type="transmembrane region" description="Helical" evidence="7">
    <location>
        <begin position="36"/>
        <end position="55"/>
    </location>
</feature>
<comment type="similarity">
    <text evidence="2">Belongs to the complex I subunit 4 family.</text>
</comment>
<dbReference type="EMBL" id="FLQX01000131">
    <property type="protein sequence ID" value="SBT08109.1"/>
    <property type="molecule type" value="Genomic_DNA"/>
</dbReference>
<dbReference type="InterPro" id="IPR001750">
    <property type="entry name" value="ND/Mrp_TM"/>
</dbReference>
<feature type="transmembrane region" description="Helical" evidence="7">
    <location>
        <begin position="365"/>
        <end position="383"/>
    </location>
</feature>
<dbReference type="EC" id="1.6.5.11" evidence="9"/>
<feature type="transmembrane region" description="Helical" evidence="7">
    <location>
        <begin position="438"/>
        <end position="457"/>
    </location>
</feature>
<dbReference type="GO" id="GO:0012505">
    <property type="term" value="C:endomembrane system"/>
    <property type="evidence" value="ECO:0007669"/>
    <property type="project" value="UniProtKB-SubCell"/>
</dbReference>
<evidence type="ECO:0000313" key="9">
    <source>
        <dbReference type="EMBL" id="SBT08109.1"/>
    </source>
</evidence>
<feature type="transmembrane region" description="Helical" evidence="7">
    <location>
        <begin position="309"/>
        <end position="326"/>
    </location>
</feature>
<sequence length="528" mass="55875">MVAKAANTGIIAGIIVAHEKKNFKGVRFAVRQRGLAMLKTLLLLPLLGAVLLTLLPGRSVDLMRYLASAVAAATALCAFLLLANFDSTSAEIQFFDTRPWNPRVGSNLALGVDGISLPMVLLATLLCFVAIVSSTGIRSGARLYFSLLLVLETALLIVFTARDWSLFYVCWELTLIPLFFLIDRLGGANRHRAALNFVLYTLGGSVFMLIALLLLYDVAPGHSFAMADMAAGGAQLPVNTQVLIFLGLLLGFGVKMPIVPLHGWLPLAHVEAPSPISILLSGILLKMGAYGLIRAAATLPGAVQALQDWLALLALISLIYGAVLAWRQTDLKAMIAYSSVSHMGVVLLGIAALNQAGLSGALTQMVAHGLVAGLLFLLIGLLYERTHSRELAAYGSLNRIAPRFAVFIVFTLLASVGLPGTAGFIAELQVLVGAYSRWHGWMAVLSIGVLISAAYALRAIRCLSTGPERPVAGVPAGAGLATFVDLKRSETAAAGLLTTGVVILGFYPAPLLRLMASSVASLAQQFTH</sequence>